<dbReference type="AlphaFoldDB" id="A0A9W5QWU4"/>
<feature type="domain" description="Fido" evidence="1">
    <location>
        <begin position="109"/>
        <end position="265"/>
    </location>
</feature>
<evidence type="ECO:0000259" key="1">
    <source>
        <dbReference type="PROSITE" id="PS51459"/>
    </source>
</evidence>
<reference evidence="2 3" key="1">
    <citation type="submission" date="2012-12" db="EMBL/GenBank/DDBJ databases">
        <title>The Genome Sequence of Bacillus cereus HuB4-4.</title>
        <authorList>
            <consortium name="The Broad Institute Genome Sequencing Platform"/>
            <consortium name="The Broad Institute Genome Sequencing Center for Infectious Disease"/>
            <person name="Feldgarden M."/>
            <person name="Van der Auwera G.A."/>
            <person name="Mahillon J."/>
            <person name="Duprez V."/>
            <person name="Timmery S."/>
            <person name="Mattelet C."/>
            <person name="Dierick K."/>
            <person name="Sun M."/>
            <person name="Yu Z."/>
            <person name="Zhu L."/>
            <person name="Hu X."/>
            <person name="Shank E.B."/>
            <person name="Swiecicka I."/>
            <person name="Hansen B.M."/>
            <person name="Andrup L."/>
            <person name="Walker B."/>
            <person name="Young S.K."/>
            <person name="Zeng Q."/>
            <person name="Gargeya S."/>
            <person name="Fitzgerald M."/>
            <person name="Haas B."/>
            <person name="Abouelleil A."/>
            <person name="Alvarado L."/>
            <person name="Arachchi H.M."/>
            <person name="Berlin A.M."/>
            <person name="Chapman S.B."/>
            <person name="Dewar J."/>
            <person name="Goldberg J."/>
            <person name="Griggs A."/>
            <person name="Gujja S."/>
            <person name="Hansen M."/>
            <person name="Howarth C."/>
            <person name="Imamovic A."/>
            <person name="Larimer J."/>
            <person name="McCowan C."/>
            <person name="Murphy C."/>
            <person name="Neiman D."/>
            <person name="Pearson M."/>
            <person name="Priest M."/>
            <person name="Roberts A."/>
            <person name="Saif S."/>
            <person name="Shea T."/>
            <person name="Sisk P."/>
            <person name="Sykes S."/>
            <person name="Wortman J."/>
            <person name="Nusbaum C."/>
            <person name="Birren B."/>
        </authorList>
    </citation>
    <scope>NUCLEOTIDE SEQUENCE [LARGE SCALE GENOMIC DNA]</scope>
    <source>
        <strain evidence="2 3">HuB4-4</strain>
    </source>
</reference>
<evidence type="ECO:0000313" key="3">
    <source>
        <dbReference type="Proteomes" id="UP000014009"/>
    </source>
</evidence>
<dbReference type="RefSeq" id="WP_016098130.1">
    <property type="nucleotide sequence ID" value="NZ_KB976537.1"/>
</dbReference>
<dbReference type="EMBL" id="AHEF01000037">
    <property type="protein sequence ID" value="EOP91900.1"/>
    <property type="molecule type" value="Genomic_DNA"/>
</dbReference>
<dbReference type="InterPro" id="IPR036597">
    <property type="entry name" value="Fido-like_dom_sf"/>
</dbReference>
<gene>
    <name evidence="2" type="ORF">IGM_01960</name>
</gene>
<accession>A0A9W5QWU4</accession>
<protein>
    <recommendedName>
        <fullName evidence="1">Fido domain-containing protein</fullName>
    </recommendedName>
</protein>
<dbReference type="PANTHER" id="PTHR13504:SF38">
    <property type="entry name" value="FIDO DOMAIN-CONTAINING PROTEIN"/>
    <property type="match status" value="1"/>
</dbReference>
<dbReference type="PROSITE" id="PS51459">
    <property type="entry name" value="FIDO"/>
    <property type="match status" value="1"/>
</dbReference>
<comment type="caution">
    <text evidence="2">The sequence shown here is derived from an EMBL/GenBank/DDBJ whole genome shotgun (WGS) entry which is preliminary data.</text>
</comment>
<dbReference type="Gene3D" id="1.10.3290.10">
    <property type="entry name" value="Fido-like domain"/>
    <property type="match status" value="1"/>
</dbReference>
<dbReference type="PANTHER" id="PTHR13504">
    <property type="entry name" value="FIDO DOMAIN-CONTAINING PROTEIN DDB_G0283145"/>
    <property type="match status" value="1"/>
</dbReference>
<proteinExistence type="predicted"/>
<dbReference type="InterPro" id="IPR040198">
    <property type="entry name" value="Fido_containing"/>
</dbReference>
<organism evidence="2 3">
    <name type="scientific">Bacillus cereus HuB4-4</name>
    <dbReference type="NCBI Taxonomy" id="1053211"/>
    <lineage>
        <taxon>Bacteria</taxon>
        <taxon>Bacillati</taxon>
        <taxon>Bacillota</taxon>
        <taxon>Bacilli</taxon>
        <taxon>Bacillales</taxon>
        <taxon>Bacillaceae</taxon>
        <taxon>Bacillus</taxon>
        <taxon>Bacillus cereus group</taxon>
    </lineage>
</organism>
<dbReference type="Pfam" id="PF02661">
    <property type="entry name" value="Fic"/>
    <property type="match status" value="1"/>
</dbReference>
<dbReference type="Proteomes" id="UP000014009">
    <property type="component" value="Unassembled WGS sequence"/>
</dbReference>
<dbReference type="InterPro" id="IPR003812">
    <property type="entry name" value="Fido"/>
</dbReference>
<dbReference type="SUPFAM" id="SSF140931">
    <property type="entry name" value="Fic-like"/>
    <property type="match status" value="1"/>
</dbReference>
<sequence length="353" mass="41249">MRNFFEETYMNINLKRELIQLISTISEYKGHLSFHQSQGHPVLTSLEKGISLQYIKNFTMMYQDIHIPNKRIKELILNDMPPQTMEEDAVHCYYQTLSLVQQQFNVLSITPETIQELHFQLIHYSTSDSGLWRQRPFATPCFPVSAGEGHVSSYQFLPHEHVPQSVKVLCEQYNLLQANRDMHPLLLIARFILNFYCIVPFDQGNGRLAIILLHLLLLQNGYTVIKYICLDKHIYKNEATYYKSIHKSSANWYYSEHNISFWVKNFLKILIESYRDLSCIVLGSMEKQTKVKQIQHYLLQQTDIDIFTKEDIRSVFPSIAEGTISKAFASLQQTGHIKLLSKGRTAKWIRVHT</sequence>
<evidence type="ECO:0000313" key="2">
    <source>
        <dbReference type="EMBL" id="EOP91900.1"/>
    </source>
</evidence>
<name>A0A9W5QWU4_BACCE</name>